<evidence type="ECO:0000256" key="3">
    <source>
        <dbReference type="ARBA" id="ARBA00022795"/>
    </source>
</evidence>
<name>A0A4R1KBZ7_9BACT</name>
<dbReference type="Proteomes" id="UP000294614">
    <property type="component" value="Unassembled WGS sequence"/>
</dbReference>
<comment type="similarity">
    <text evidence="2">Belongs to the FlgN family.</text>
</comment>
<proteinExistence type="inferred from homology"/>
<keyword evidence="5" id="KW-1185">Reference proteome</keyword>
<dbReference type="Pfam" id="PF05130">
    <property type="entry name" value="FlgN"/>
    <property type="match status" value="1"/>
</dbReference>
<dbReference type="GO" id="GO:0044780">
    <property type="term" value="P:bacterial-type flagellum assembly"/>
    <property type="evidence" value="ECO:0007669"/>
    <property type="project" value="InterPro"/>
</dbReference>
<accession>A0A4R1KBZ7</accession>
<comment type="function">
    <text evidence="1">Required for the efficient initiation of filament assembly.</text>
</comment>
<organism evidence="4 5">
    <name type="scientific">Seleniivibrio woodruffii</name>
    <dbReference type="NCBI Taxonomy" id="1078050"/>
    <lineage>
        <taxon>Bacteria</taxon>
        <taxon>Pseudomonadati</taxon>
        <taxon>Deferribacterota</taxon>
        <taxon>Deferribacteres</taxon>
        <taxon>Deferribacterales</taxon>
        <taxon>Geovibrionaceae</taxon>
        <taxon>Seleniivibrio</taxon>
    </lineage>
</organism>
<dbReference type="InterPro" id="IPR007809">
    <property type="entry name" value="FlgN-like"/>
</dbReference>
<dbReference type="OrthoDB" id="9794292at2"/>
<reference evidence="4 5" key="1">
    <citation type="submission" date="2019-03" db="EMBL/GenBank/DDBJ databases">
        <title>Genomic Encyclopedia of Type Strains, Phase IV (KMG-IV): sequencing the most valuable type-strain genomes for metagenomic binning, comparative biology and taxonomic classification.</title>
        <authorList>
            <person name="Goeker M."/>
        </authorList>
    </citation>
    <scope>NUCLEOTIDE SEQUENCE [LARGE SCALE GENOMIC DNA]</scope>
    <source>
        <strain evidence="4 5">DSM 24984</strain>
    </source>
</reference>
<evidence type="ECO:0000313" key="5">
    <source>
        <dbReference type="Proteomes" id="UP000294614"/>
    </source>
</evidence>
<evidence type="ECO:0000256" key="2">
    <source>
        <dbReference type="ARBA" id="ARBA00007703"/>
    </source>
</evidence>
<dbReference type="EMBL" id="SMGG01000003">
    <property type="protein sequence ID" value="TCK62108.1"/>
    <property type="molecule type" value="Genomic_DNA"/>
</dbReference>
<keyword evidence="3" id="KW-1005">Bacterial flagellum biogenesis</keyword>
<gene>
    <name evidence="4" type="ORF">C8D98_0618</name>
</gene>
<evidence type="ECO:0000313" key="4">
    <source>
        <dbReference type="EMBL" id="TCK62108.1"/>
    </source>
</evidence>
<dbReference type="RefSeq" id="WP_132871912.1">
    <property type="nucleotide sequence ID" value="NZ_SMGG01000003.1"/>
</dbReference>
<dbReference type="InterPro" id="IPR036679">
    <property type="entry name" value="FlgN-like_sf"/>
</dbReference>
<protein>
    <submittedName>
        <fullName evidence="4">FlgN protein</fullName>
    </submittedName>
</protein>
<dbReference type="Gene3D" id="1.20.58.300">
    <property type="entry name" value="FlgN-like"/>
    <property type="match status" value="1"/>
</dbReference>
<evidence type="ECO:0000256" key="1">
    <source>
        <dbReference type="ARBA" id="ARBA00002397"/>
    </source>
</evidence>
<sequence length="159" mass="18005">MENIKALLEIMDSQKKLYNEMLSVLQEEKEAAIRWDSARTNELAKTKDTLTYKEKFINEAFVNCIKKIEKEHGLEGLRVEIIARELAGEHSTELMAVRNELVSLTKKVNDANTSLKILFKTNMTMIEGLFQKLGVAGRNTYGISKQFNTGKTSTICQTG</sequence>
<dbReference type="AlphaFoldDB" id="A0A4R1KBZ7"/>
<dbReference type="SUPFAM" id="SSF140566">
    <property type="entry name" value="FlgN-like"/>
    <property type="match status" value="1"/>
</dbReference>
<comment type="caution">
    <text evidence="4">The sequence shown here is derived from an EMBL/GenBank/DDBJ whole genome shotgun (WGS) entry which is preliminary data.</text>
</comment>